<gene>
    <name evidence="1" type="ORF">NOCA1140099</name>
</gene>
<proteinExistence type="predicted"/>
<evidence type="ECO:0000313" key="1">
    <source>
        <dbReference type="EMBL" id="CUR58432.1"/>
    </source>
</evidence>
<organism evidence="1">
    <name type="scientific">metagenome</name>
    <dbReference type="NCBI Taxonomy" id="256318"/>
    <lineage>
        <taxon>unclassified sequences</taxon>
        <taxon>metagenomes</taxon>
    </lineage>
</organism>
<name>A0A2P2CBZ3_9ZZZZ</name>
<reference evidence="1" key="1">
    <citation type="submission" date="2015-08" db="EMBL/GenBank/DDBJ databases">
        <authorList>
            <person name="Babu N.S."/>
            <person name="Beckwith C.J."/>
            <person name="Beseler K.G."/>
            <person name="Brison A."/>
            <person name="Carone J.V."/>
            <person name="Caskin T.P."/>
            <person name="Diamond M."/>
            <person name="Durham M.E."/>
            <person name="Foxe J.M."/>
            <person name="Go M."/>
            <person name="Henderson B.A."/>
            <person name="Jones I.B."/>
            <person name="McGettigan J.A."/>
            <person name="Micheletti S.J."/>
            <person name="Nasrallah M.E."/>
            <person name="Ortiz D."/>
            <person name="Piller C.R."/>
            <person name="Privatt S.R."/>
            <person name="Schneider S.L."/>
            <person name="Sharp S."/>
            <person name="Smith T.C."/>
            <person name="Stanton J.D."/>
            <person name="Ullery H.E."/>
            <person name="Wilson R.J."/>
            <person name="Serrano M.G."/>
            <person name="Buck G."/>
            <person name="Lee V."/>
            <person name="Wang Y."/>
            <person name="Carvalho R."/>
            <person name="Voegtly L."/>
            <person name="Shi R."/>
            <person name="Duckworth R."/>
            <person name="Johnson A."/>
            <person name="Loviza R."/>
            <person name="Walstead R."/>
            <person name="Shah Z."/>
            <person name="Kiflezghi M."/>
            <person name="Wade K."/>
            <person name="Ball S.L."/>
            <person name="Bradley K.W."/>
            <person name="Asai D.J."/>
            <person name="Bowman C.A."/>
            <person name="Russell D.A."/>
            <person name="Pope W.H."/>
            <person name="Jacobs-Sera D."/>
            <person name="Hendrix R.W."/>
            <person name="Hatfull G.F."/>
        </authorList>
    </citation>
    <scope>NUCLEOTIDE SEQUENCE</scope>
</reference>
<protein>
    <submittedName>
        <fullName evidence="1">Uncharacterized protein</fullName>
    </submittedName>
</protein>
<dbReference type="EMBL" id="CZKB01000006">
    <property type="protein sequence ID" value="CUR58432.1"/>
    <property type="molecule type" value="Genomic_DNA"/>
</dbReference>
<sequence>MTTLDTEAPIFSGGGLTGFEVTEQEVPSYEGGALVSPFAAGLTSEDESAQAADSLEALVAELEDEEFDEAVEGLVDEVAGHHLRALTRYGDEEQVAGQEAEQWVQYLGESVDRGLAELEQRFADRRLDSFGEDEVAGVLGEYARDPESSSEQFLGGLVKKAFRAAKAVAAGAVKGLSRLVPMGPVFAALRKLVRPLLQRVLGKAINRLPVPLRGPATQLAQRLGLSEAEAEPSLAEAFDAQLAEALLAPSDAAQEHVLSEAAYDDGAMQSEDPLADLDRARATLVRQLSEAEPGRPPTEQLEQFIPVVMAAMPLIRTGVKIIGRDRIKNFVAGQLATLIQGYVGPQAARALAPHVADAGLRLLSLEAAPEQLGAEALVDTLQEAMVDVMSLPAEALDDPLRLEAEVGDALGAAAVRNLPPSVLRDDLPGHDPDKPGWVAMPRAGKARRYRRSARRFDVRLTRAQAGEVELPGAETLEERLLDAGVATWPVSAEVQVFETMTGGHLGHLAAGEGEGVFPAEFEELSPATAGLLLGRAALGTRPGVRGPAGRRYFRVVVPGRRVVRRRSRIALRLRPQLARPELRVHLRVGERTAHRLAGLLERQEQTEVVATVARLLGRQVQEAAAVRLPRMLGRASRSAVAPARGLLAAHVVEAMKSTLAKELPTQAAAMATAAKDPAPGLTLTFAFAFADAAALASGMPGAPTLTIRAGRHSD</sequence>
<dbReference type="AlphaFoldDB" id="A0A2P2CBZ3"/>
<accession>A0A2P2CBZ3</accession>